<evidence type="ECO:0000313" key="2">
    <source>
        <dbReference type="EMBL" id="MCM8557850.1"/>
    </source>
</evidence>
<dbReference type="EMBL" id="JAMSHT010000001">
    <property type="protein sequence ID" value="MCM8557850.1"/>
    <property type="molecule type" value="Genomic_DNA"/>
</dbReference>
<organism evidence="2 3">
    <name type="scientific">Sphingomicrobium sediminis</name>
    <dbReference type="NCBI Taxonomy" id="2950949"/>
    <lineage>
        <taxon>Bacteria</taxon>
        <taxon>Pseudomonadati</taxon>
        <taxon>Pseudomonadota</taxon>
        <taxon>Alphaproteobacteria</taxon>
        <taxon>Sphingomonadales</taxon>
        <taxon>Sphingomonadaceae</taxon>
        <taxon>Sphingomicrobium</taxon>
    </lineage>
</organism>
<evidence type="ECO:0000259" key="1">
    <source>
        <dbReference type="PROSITE" id="PS50076"/>
    </source>
</evidence>
<dbReference type="SMART" id="SM00271">
    <property type="entry name" value="DnaJ"/>
    <property type="match status" value="1"/>
</dbReference>
<gene>
    <name evidence="2" type="ORF">NDO55_08465</name>
</gene>
<feature type="domain" description="J" evidence="1">
    <location>
        <begin position="135"/>
        <end position="192"/>
    </location>
</feature>
<keyword evidence="3" id="KW-1185">Reference proteome</keyword>
<dbReference type="InterPro" id="IPR001623">
    <property type="entry name" value="DnaJ_domain"/>
</dbReference>
<proteinExistence type="predicted"/>
<evidence type="ECO:0000313" key="3">
    <source>
        <dbReference type="Proteomes" id="UP001155128"/>
    </source>
</evidence>
<protein>
    <submittedName>
        <fullName evidence="2">J domain-containing protein</fullName>
    </submittedName>
</protein>
<dbReference type="Pfam" id="PF00226">
    <property type="entry name" value="DnaJ"/>
    <property type="match status" value="1"/>
</dbReference>
<dbReference type="PROSITE" id="PS50076">
    <property type="entry name" value="DNAJ_2"/>
    <property type="match status" value="1"/>
</dbReference>
<sequence length="195" mass="21781">MAKRYEKFHGRIEDAAQTCAVPGCAEAGEFRAPLTPSTFDGPGEFRLFCLDHVRQFNSAYNYFEGMSPDEIAEETSPIPKREAGSRRFAFAKSGDPGPAWADFDDPLDAIAARFRGNPNLRAAEQRSRFSASEQEALHVLGLGHDAQLHDVRKSYAKLVRQYHPDRNGGDRRHEARLRAVIDAFQRLKASKAFAA</sequence>
<dbReference type="AlphaFoldDB" id="A0A9X2EH09"/>
<accession>A0A9X2EH09</accession>
<dbReference type="Gene3D" id="1.10.287.110">
    <property type="entry name" value="DnaJ domain"/>
    <property type="match status" value="1"/>
</dbReference>
<dbReference type="InterPro" id="IPR036869">
    <property type="entry name" value="J_dom_sf"/>
</dbReference>
<dbReference type="RefSeq" id="WP_252114274.1">
    <property type="nucleotide sequence ID" value="NZ_JAMSHT010000001.1"/>
</dbReference>
<name>A0A9X2EH09_9SPHN</name>
<dbReference type="SUPFAM" id="SSF46565">
    <property type="entry name" value="Chaperone J-domain"/>
    <property type="match status" value="1"/>
</dbReference>
<dbReference type="PRINTS" id="PR00625">
    <property type="entry name" value="JDOMAIN"/>
</dbReference>
<comment type="caution">
    <text evidence="2">The sequence shown here is derived from an EMBL/GenBank/DDBJ whole genome shotgun (WGS) entry which is preliminary data.</text>
</comment>
<dbReference type="CDD" id="cd06257">
    <property type="entry name" value="DnaJ"/>
    <property type="match status" value="1"/>
</dbReference>
<reference evidence="2" key="1">
    <citation type="submission" date="2022-06" db="EMBL/GenBank/DDBJ databases">
        <title>Sphingomicrobium sedimins sp. nov., a marine bacterium isolated from tidal flat.</title>
        <authorList>
            <person name="Kim C.-H."/>
            <person name="Yoo Y."/>
            <person name="Kim J.-J."/>
        </authorList>
    </citation>
    <scope>NUCLEOTIDE SEQUENCE</scope>
    <source>
        <strain evidence="2">GRR-S6-50</strain>
    </source>
</reference>
<dbReference type="Proteomes" id="UP001155128">
    <property type="component" value="Unassembled WGS sequence"/>
</dbReference>